<proteinExistence type="predicted"/>
<reference evidence="1 2" key="1">
    <citation type="submission" date="2020-04" db="EMBL/GenBank/DDBJ databases">
        <authorList>
            <person name="De Canck E."/>
        </authorList>
    </citation>
    <scope>NUCLEOTIDE SEQUENCE [LARGE SCALE GENOMIC DNA]</scope>
    <source>
        <strain evidence="1 2">LMG 29660</strain>
    </source>
</reference>
<accession>A0A6J5F359</accession>
<sequence>MSAAFDEVQSKVYLMAYDYGVTEGRYGQDSAVSVGIRKGVVDAIHISPIRLSLSLLGKAEELGRKHGMLMRSMIEHHALPADSKIEAS</sequence>
<dbReference type="Proteomes" id="UP000494135">
    <property type="component" value="Unassembled WGS sequence"/>
</dbReference>
<organism evidence="1 2">
    <name type="scientific">Burkholderia puraquae</name>
    <dbReference type="NCBI Taxonomy" id="1904757"/>
    <lineage>
        <taxon>Bacteria</taxon>
        <taxon>Pseudomonadati</taxon>
        <taxon>Pseudomonadota</taxon>
        <taxon>Betaproteobacteria</taxon>
        <taxon>Burkholderiales</taxon>
        <taxon>Burkholderiaceae</taxon>
        <taxon>Burkholderia</taxon>
        <taxon>Burkholderia cepacia complex</taxon>
    </lineage>
</organism>
<evidence type="ECO:0000313" key="1">
    <source>
        <dbReference type="EMBL" id="CAB3772813.1"/>
    </source>
</evidence>
<dbReference type="AlphaFoldDB" id="A0A6J5F359"/>
<protein>
    <submittedName>
        <fullName evidence="1">Uncharacterized protein</fullName>
    </submittedName>
</protein>
<evidence type="ECO:0000313" key="2">
    <source>
        <dbReference type="Proteomes" id="UP000494135"/>
    </source>
</evidence>
<gene>
    <name evidence="1" type="ORF">LMG29660_07233</name>
</gene>
<dbReference type="EMBL" id="CADIKG010000045">
    <property type="protein sequence ID" value="CAB3772813.1"/>
    <property type="molecule type" value="Genomic_DNA"/>
</dbReference>
<name>A0A6J5F359_9BURK</name>